<dbReference type="InterPro" id="IPR024234">
    <property type="entry name" value="DUF3801"/>
</dbReference>
<reference evidence="2 3" key="1">
    <citation type="journal article" date="2011" name="J. Bacteriol.">
        <title>Draft Genome Sequence of Turicibacter sanguinis PC909, Isolated from Human Feces.</title>
        <authorList>
            <person name="Cuiv P.O."/>
            <person name="Klaassens E.S."/>
            <person name="Durkin A.S."/>
            <person name="Harkins D.M."/>
            <person name="Foster L."/>
            <person name="McCorrison J."/>
            <person name="Torralba M."/>
            <person name="Nelson K.E."/>
            <person name="Morrison M."/>
        </authorList>
    </citation>
    <scope>NUCLEOTIDE SEQUENCE [LARGE SCALE GENOMIC DNA]</scope>
    <source>
        <strain evidence="2 3">PC909</strain>
    </source>
</reference>
<dbReference type="Proteomes" id="UP000002938">
    <property type="component" value="Unassembled WGS sequence"/>
</dbReference>
<proteinExistence type="predicted"/>
<organism evidence="2 3">
    <name type="scientific">Turicibacter sanguinis PC909</name>
    <dbReference type="NCBI Taxonomy" id="702450"/>
    <lineage>
        <taxon>Bacteria</taxon>
        <taxon>Bacillati</taxon>
        <taxon>Bacillota</taxon>
        <taxon>Erysipelotrichia</taxon>
        <taxon>Erysipelotrichales</taxon>
        <taxon>Turicibacteraceae</taxon>
        <taxon>Turicibacter</taxon>
    </lineage>
</organism>
<protein>
    <recommendedName>
        <fullName evidence="4">DUF3801 domain-containing protein</fullName>
    </recommendedName>
</protein>
<dbReference type="EMBL" id="ADMN01000035">
    <property type="protein sequence ID" value="EFF64555.1"/>
    <property type="molecule type" value="Genomic_DNA"/>
</dbReference>
<gene>
    <name evidence="2" type="ORF">CUW_2516</name>
</gene>
<evidence type="ECO:0000256" key="1">
    <source>
        <dbReference type="SAM" id="MobiDB-lite"/>
    </source>
</evidence>
<feature type="region of interest" description="Disordered" evidence="1">
    <location>
        <begin position="126"/>
        <end position="145"/>
    </location>
</feature>
<evidence type="ECO:0008006" key="4">
    <source>
        <dbReference type="Google" id="ProtNLM"/>
    </source>
</evidence>
<dbReference type="Pfam" id="PF12687">
    <property type="entry name" value="DUF3801"/>
    <property type="match status" value="1"/>
</dbReference>
<comment type="caution">
    <text evidence="2">The sequence shown here is derived from an EMBL/GenBank/DDBJ whole genome shotgun (WGS) entry which is preliminary data.</text>
</comment>
<name>A0ABN0A4B5_9FIRM</name>
<accession>A0ABN0A4B5</accession>
<evidence type="ECO:0000313" key="2">
    <source>
        <dbReference type="EMBL" id="EFF64555.1"/>
    </source>
</evidence>
<evidence type="ECO:0000313" key="3">
    <source>
        <dbReference type="Proteomes" id="UP000002938"/>
    </source>
</evidence>
<sequence>MLMDQASQEVVRCTFVAEDISRKLLISMLKLVQEKLSNGEQSLRTLNKKNTQLEVIDVSNEDIKGIKRGLKKHGVNFAVVKESQENNYSIYFQAKDVAQIKKAIEVHMQSAIKNLEQEPLEKKLSNITIEKKSPNKTKQREELTL</sequence>
<keyword evidence="3" id="KW-1185">Reference proteome</keyword>